<dbReference type="EMBL" id="CABVQC010000006">
    <property type="protein sequence ID" value="VWB32608.1"/>
    <property type="molecule type" value="Genomic_DNA"/>
</dbReference>
<dbReference type="Pfam" id="PF14552">
    <property type="entry name" value="Tautomerase_2"/>
    <property type="match status" value="1"/>
</dbReference>
<accession>A0A6P2IRL9</accession>
<organism evidence="2 3">
    <name type="scientific">Burkholderia aenigmatica</name>
    <dbReference type="NCBI Taxonomy" id="2015348"/>
    <lineage>
        <taxon>Bacteria</taxon>
        <taxon>Pseudomonadati</taxon>
        <taxon>Pseudomonadota</taxon>
        <taxon>Betaproteobacteria</taxon>
        <taxon>Burkholderiales</taxon>
        <taxon>Burkholderiaceae</taxon>
        <taxon>Burkholderia</taxon>
        <taxon>Burkholderia cepacia complex</taxon>
    </lineage>
</organism>
<dbReference type="PANTHER" id="PTHR38460">
    <property type="entry name" value="TAUTOMERASE YOLI-RELATED"/>
    <property type="match status" value="1"/>
</dbReference>
<dbReference type="AlphaFoldDB" id="A0A6P2IRL9"/>
<name>A0A6P2IRL9_9BURK</name>
<dbReference type="InterPro" id="IPR014347">
    <property type="entry name" value="Tautomerase/MIF_sf"/>
</dbReference>
<protein>
    <submittedName>
        <fullName evidence="2">Tautomerase enzyme family protein</fullName>
    </submittedName>
</protein>
<reference evidence="2 3" key="1">
    <citation type="submission" date="2019-09" db="EMBL/GenBank/DDBJ databases">
        <authorList>
            <person name="Depoorter E."/>
        </authorList>
    </citation>
    <scope>NUCLEOTIDE SEQUENCE [LARGE SCALE GENOMIC DNA]</scope>
    <source>
        <strain evidence="2">LMG 13014</strain>
    </source>
</reference>
<evidence type="ECO:0000313" key="3">
    <source>
        <dbReference type="Proteomes" id="UP000494261"/>
    </source>
</evidence>
<dbReference type="Gene3D" id="3.30.429.10">
    <property type="entry name" value="Macrophage Migration Inhibitory Factor"/>
    <property type="match status" value="1"/>
</dbReference>
<proteinExistence type="predicted"/>
<sequence length="146" mass="15748">MPYARIVLHDGKSADWLAAISTSLQDALEEAFEVPAGDCFQVFQQCRQGELVYDRDYGGGPRSGDFVLIHITGGRPRGLACKEAFYARLVERLTDNPGIAPADVMVIICTIGPDDWSFGNGRAASPPAASAHQAVPGDTRMRDPRA</sequence>
<feature type="region of interest" description="Disordered" evidence="1">
    <location>
        <begin position="120"/>
        <end position="146"/>
    </location>
</feature>
<gene>
    <name evidence="2" type="ORF">BLA13014_01279</name>
</gene>
<evidence type="ECO:0000313" key="2">
    <source>
        <dbReference type="EMBL" id="VWB32608.1"/>
    </source>
</evidence>
<dbReference type="SUPFAM" id="SSF55331">
    <property type="entry name" value="Tautomerase/MIF"/>
    <property type="match status" value="1"/>
</dbReference>
<dbReference type="Proteomes" id="UP000494261">
    <property type="component" value="Unassembled WGS sequence"/>
</dbReference>
<evidence type="ECO:0000256" key="1">
    <source>
        <dbReference type="SAM" id="MobiDB-lite"/>
    </source>
</evidence>
<dbReference type="PANTHER" id="PTHR38460:SF1">
    <property type="entry name" value="TAUTOMERASE YOLI-RELATED"/>
    <property type="match status" value="1"/>
</dbReference>
<dbReference type="InterPro" id="IPR037479">
    <property type="entry name" value="Tauto_MSAD"/>
</dbReference>